<keyword evidence="2" id="KW-1185">Reference proteome</keyword>
<accession>A0AAD4XE02</accession>
<dbReference type="EMBL" id="JAJJMB010010902">
    <property type="protein sequence ID" value="KAI3905912.1"/>
    <property type="molecule type" value="Genomic_DNA"/>
</dbReference>
<dbReference type="Proteomes" id="UP001202328">
    <property type="component" value="Unassembled WGS sequence"/>
</dbReference>
<proteinExistence type="predicted"/>
<dbReference type="AlphaFoldDB" id="A0AAD4XE02"/>
<organism evidence="1 2">
    <name type="scientific">Papaver atlanticum</name>
    <dbReference type="NCBI Taxonomy" id="357466"/>
    <lineage>
        <taxon>Eukaryota</taxon>
        <taxon>Viridiplantae</taxon>
        <taxon>Streptophyta</taxon>
        <taxon>Embryophyta</taxon>
        <taxon>Tracheophyta</taxon>
        <taxon>Spermatophyta</taxon>
        <taxon>Magnoliopsida</taxon>
        <taxon>Ranunculales</taxon>
        <taxon>Papaveraceae</taxon>
        <taxon>Papaveroideae</taxon>
        <taxon>Papaver</taxon>
    </lineage>
</organism>
<comment type="caution">
    <text evidence="1">The sequence shown here is derived from an EMBL/GenBank/DDBJ whole genome shotgun (WGS) entry which is preliminary data.</text>
</comment>
<reference evidence="1" key="1">
    <citation type="submission" date="2022-04" db="EMBL/GenBank/DDBJ databases">
        <title>A functionally conserved STORR gene fusion in Papaver species that diverged 16.8 million years ago.</title>
        <authorList>
            <person name="Catania T."/>
        </authorList>
    </citation>
    <scope>NUCLEOTIDE SEQUENCE</scope>
    <source>
        <strain evidence="1">S-188037</strain>
    </source>
</reference>
<name>A0AAD4XE02_9MAGN</name>
<sequence length="174" mass="20765">MLQYSMRLDTGRNLNFNQDPNNQLNVPHDLWRRCIIRGFFSLHGVNAWHLRCALRRIWRIRGGFSVKQTGIEYYLIRFELYHEFVRVVRHASRAIMNDTFMLIVWYKGQPIREVHLTHVELNITIRGLTLEQLEDFDDVIGYVYDMGEIIAFDPPRLEDNGEYAMTVRVTMNIF</sequence>
<evidence type="ECO:0000313" key="1">
    <source>
        <dbReference type="EMBL" id="KAI3905912.1"/>
    </source>
</evidence>
<evidence type="ECO:0000313" key="2">
    <source>
        <dbReference type="Proteomes" id="UP001202328"/>
    </source>
</evidence>
<gene>
    <name evidence="1" type="ORF">MKW98_030487</name>
</gene>
<protein>
    <submittedName>
        <fullName evidence="1">Uncharacterized protein</fullName>
    </submittedName>
</protein>